<dbReference type="GO" id="GO:0101031">
    <property type="term" value="C:protein folding chaperone complex"/>
    <property type="evidence" value="ECO:0007669"/>
    <property type="project" value="TreeGrafter"/>
</dbReference>
<dbReference type="InterPro" id="IPR011990">
    <property type="entry name" value="TPR-like_helical_dom_sf"/>
</dbReference>
<dbReference type="OrthoDB" id="245563at2759"/>
<dbReference type="PROSITE" id="PS50005">
    <property type="entry name" value="TPR"/>
    <property type="match status" value="1"/>
</dbReference>
<name>A0A0C3PLX9_PHLG1</name>
<dbReference type="PROSITE" id="PS50103">
    <property type="entry name" value="ZF_C3H1"/>
    <property type="match status" value="1"/>
</dbReference>
<dbReference type="InterPro" id="IPR019734">
    <property type="entry name" value="TPR_rpt"/>
</dbReference>
<organism evidence="6 7">
    <name type="scientific">Phlebiopsis gigantea (strain 11061_1 CR5-6)</name>
    <name type="common">White-rot fungus</name>
    <name type="synonym">Peniophora gigantea</name>
    <dbReference type="NCBI Taxonomy" id="745531"/>
    <lineage>
        <taxon>Eukaryota</taxon>
        <taxon>Fungi</taxon>
        <taxon>Dikarya</taxon>
        <taxon>Basidiomycota</taxon>
        <taxon>Agaricomycotina</taxon>
        <taxon>Agaricomycetes</taxon>
        <taxon>Polyporales</taxon>
        <taxon>Phanerochaetaceae</taxon>
        <taxon>Phlebiopsis</taxon>
    </lineage>
</organism>
<evidence type="ECO:0000256" key="2">
    <source>
        <dbReference type="PROSITE-ProRule" id="PRU00339"/>
    </source>
</evidence>
<sequence>MSTPSDISTRLVQRTVQRNKTRDDKRKQADQYKDEGNQFFREGQYEDAVECYERAITTYGPRLVYLNNLAAAYLKVERFGDAEYAAEHALMRDPKLDKARYRRALARKGEERYKAAATDLIIVIRRDPKCVEAIRELDAIRAIVDVDSPEYDGEDGDEQADTLGYPYPDEDVLDFGEETAFLSDSSDFAHDGNGIPCRFYNHDGCRSGSGCKFKHAPDDRSIRDNLGRNVCLFHVYGGICKFPAADCVYTHDTTQLPKGPWSEPRTSEPACRMIASPNIRHSAQRLEDFAPILKSTQPIESYSFLPHVHAAELLVAGLSMLPEDNDTGPVRRGSDRPKGKGKKRGKGKGRGKARGSQSTRSPYEEDSDFERDMDKRAMNCGFTNDEVFELMCQGVKPWDDDAWDVMHALQSF</sequence>
<keyword evidence="1 2" id="KW-0802">TPR repeat</keyword>
<dbReference type="InterPro" id="IPR051966">
    <property type="entry name" value="RPAP3"/>
</dbReference>
<dbReference type="STRING" id="745531.A0A0C3PLX9"/>
<dbReference type="EMBL" id="KN840494">
    <property type="protein sequence ID" value="KIP07573.1"/>
    <property type="molecule type" value="Genomic_DNA"/>
</dbReference>
<dbReference type="SMART" id="SM00028">
    <property type="entry name" value="TPR"/>
    <property type="match status" value="3"/>
</dbReference>
<evidence type="ECO:0000256" key="1">
    <source>
        <dbReference type="ARBA" id="ARBA00022803"/>
    </source>
</evidence>
<keyword evidence="3" id="KW-0479">Metal-binding</keyword>
<keyword evidence="3" id="KW-0863">Zinc-finger</keyword>
<dbReference type="InterPro" id="IPR000571">
    <property type="entry name" value="Znf_CCCH"/>
</dbReference>
<dbReference type="Gene3D" id="3.30.1370.210">
    <property type="match status" value="1"/>
</dbReference>
<feature type="zinc finger region" description="C3H1-type" evidence="3">
    <location>
        <begin position="191"/>
        <end position="218"/>
    </location>
</feature>
<reference evidence="6 7" key="1">
    <citation type="journal article" date="2014" name="PLoS Genet.">
        <title>Analysis of the Phlebiopsis gigantea genome, transcriptome and secretome provides insight into its pioneer colonization strategies of wood.</title>
        <authorList>
            <person name="Hori C."/>
            <person name="Ishida T."/>
            <person name="Igarashi K."/>
            <person name="Samejima M."/>
            <person name="Suzuki H."/>
            <person name="Master E."/>
            <person name="Ferreira P."/>
            <person name="Ruiz-Duenas F.J."/>
            <person name="Held B."/>
            <person name="Canessa P."/>
            <person name="Larrondo L.F."/>
            <person name="Schmoll M."/>
            <person name="Druzhinina I.S."/>
            <person name="Kubicek C.P."/>
            <person name="Gaskell J.A."/>
            <person name="Kersten P."/>
            <person name="St John F."/>
            <person name="Glasner J."/>
            <person name="Sabat G."/>
            <person name="Splinter BonDurant S."/>
            <person name="Syed K."/>
            <person name="Yadav J."/>
            <person name="Mgbeahuruike A.C."/>
            <person name="Kovalchuk A."/>
            <person name="Asiegbu F.O."/>
            <person name="Lackner G."/>
            <person name="Hoffmeister D."/>
            <person name="Rencoret J."/>
            <person name="Gutierrez A."/>
            <person name="Sun H."/>
            <person name="Lindquist E."/>
            <person name="Barry K."/>
            <person name="Riley R."/>
            <person name="Grigoriev I.V."/>
            <person name="Henrissat B."/>
            <person name="Kues U."/>
            <person name="Berka R.M."/>
            <person name="Martinez A.T."/>
            <person name="Covert S.F."/>
            <person name="Blanchette R.A."/>
            <person name="Cullen D."/>
        </authorList>
    </citation>
    <scope>NUCLEOTIDE SEQUENCE [LARGE SCALE GENOMIC DNA]</scope>
    <source>
        <strain evidence="6 7">11061_1 CR5-6</strain>
    </source>
</reference>
<protein>
    <recommendedName>
        <fullName evidence="5">C3H1-type domain-containing protein</fullName>
    </recommendedName>
</protein>
<dbReference type="AlphaFoldDB" id="A0A0C3PLX9"/>
<feature type="repeat" description="TPR" evidence="2">
    <location>
        <begin position="29"/>
        <end position="62"/>
    </location>
</feature>
<dbReference type="HOGENOM" id="CLU_037978_0_0_1"/>
<dbReference type="PANTHER" id="PTHR46423">
    <property type="entry name" value="RNA POLYMERASE II-ASSOCIATED PROTEIN 3"/>
    <property type="match status" value="1"/>
</dbReference>
<keyword evidence="7" id="KW-1185">Reference proteome</keyword>
<accession>A0A0C3PLX9</accession>
<feature type="region of interest" description="Disordered" evidence="4">
    <location>
        <begin position="322"/>
        <end position="370"/>
    </location>
</feature>
<feature type="compositionally biased region" description="Basic residues" evidence="4">
    <location>
        <begin position="339"/>
        <end position="353"/>
    </location>
</feature>
<evidence type="ECO:0000256" key="3">
    <source>
        <dbReference type="PROSITE-ProRule" id="PRU00723"/>
    </source>
</evidence>
<dbReference type="PANTHER" id="PTHR46423:SF1">
    <property type="entry name" value="RNA POLYMERASE II-ASSOCIATED PROTEIN 3"/>
    <property type="match status" value="1"/>
</dbReference>
<keyword evidence="3" id="KW-0862">Zinc</keyword>
<dbReference type="SUPFAM" id="SSF48452">
    <property type="entry name" value="TPR-like"/>
    <property type="match status" value="1"/>
</dbReference>
<gene>
    <name evidence="6" type="ORF">PHLGIDRAFT_127540</name>
</gene>
<evidence type="ECO:0000313" key="7">
    <source>
        <dbReference type="Proteomes" id="UP000053257"/>
    </source>
</evidence>
<evidence type="ECO:0000256" key="4">
    <source>
        <dbReference type="SAM" id="MobiDB-lite"/>
    </source>
</evidence>
<dbReference type="Gene3D" id="1.25.40.10">
    <property type="entry name" value="Tetratricopeptide repeat domain"/>
    <property type="match status" value="1"/>
</dbReference>
<dbReference type="GO" id="GO:0008270">
    <property type="term" value="F:zinc ion binding"/>
    <property type="evidence" value="ECO:0007669"/>
    <property type="project" value="UniProtKB-KW"/>
</dbReference>
<feature type="domain" description="C3H1-type" evidence="5">
    <location>
        <begin position="191"/>
        <end position="218"/>
    </location>
</feature>
<evidence type="ECO:0000313" key="6">
    <source>
        <dbReference type="EMBL" id="KIP07573.1"/>
    </source>
</evidence>
<proteinExistence type="predicted"/>
<evidence type="ECO:0000259" key="5">
    <source>
        <dbReference type="PROSITE" id="PS50103"/>
    </source>
</evidence>
<dbReference type="Proteomes" id="UP000053257">
    <property type="component" value="Unassembled WGS sequence"/>
</dbReference>